<sequence length="343" mass="38555">MKYLLITICIGLMLSSCQSNKKGTSEPTLSAVAASDKQWTGVAVSQSGRVFVNYPFWSGHVPVSVAEIVNGVPRAYPNMEWNQRTNSQTFNAVQSVFIDDIDRLWVLDTNNPQFKGVNAIGPQLYHFNLESNDVVKVYNLPEGVYKSNSYFNDVRIDSDKNMAYMTDSGDGAIIVLDLNTGHSQRLLDEHPSTQNEVDHLVCDGIRWENSVHSDGIALSPDRQYLYYIALSGHTLYRIPTNSLLNESMSPESLAKEVEKVKKIPATDGMLFDKAGNLYLGGLETNSVNRLNKDGEVEKLMESPRIRWADSFALDRDGNLYFTTSQIHLPEKERGKYEVLKIQF</sequence>
<dbReference type="InterPro" id="IPR017996">
    <property type="entry name" value="MRJP/yellow-related"/>
</dbReference>
<keyword evidence="3" id="KW-0732">Signal</keyword>
<evidence type="ECO:0000256" key="1">
    <source>
        <dbReference type="ARBA" id="ARBA00004613"/>
    </source>
</evidence>
<evidence type="ECO:0000313" key="5">
    <source>
        <dbReference type="Proteomes" id="UP000605676"/>
    </source>
</evidence>
<dbReference type="PANTHER" id="PTHR10009:SF18">
    <property type="entry name" value="PROTEIN YELLOW-LIKE PROTEIN"/>
    <property type="match status" value="1"/>
</dbReference>
<protein>
    <submittedName>
        <fullName evidence="4">SMP-30/gluconolactonase/LRE family protein</fullName>
    </submittedName>
</protein>
<dbReference type="Gene3D" id="2.120.10.30">
    <property type="entry name" value="TolB, C-terminal domain"/>
    <property type="match status" value="1"/>
</dbReference>
<evidence type="ECO:0000256" key="3">
    <source>
        <dbReference type="SAM" id="SignalP"/>
    </source>
</evidence>
<dbReference type="EMBL" id="JAENRR010000008">
    <property type="protein sequence ID" value="MBK3516747.1"/>
    <property type="molecule type" value="Genomic_DNA"/>
</dbReference>
<proteinExistence type="predicted"/>
<evidence type="ECO:0000256" key="2">
    <source>
        <dbReference type="ARBA" id="ARBA00022525"/>
    </source>
</evidence>
<dbReference type="InterPro" id="IPR011042">
    <property type="entry name" value="6-blade_b-propeller_TolB-like"/>
</dbReference>
<dbReference type="Proteomes" id="UP000605676">
    <property type="component" value="Unassembled WGS sequence"/>
</dbReference>
<keyword evidence="5" id="KW-1185">Reference proteome</keyword>
<dbReference type="SUPFAM" id="SSF101898">
    <property type="entry name" value="NHL repeat"/>
    <property type="match status" value="1"/>
</dbReference>
<comment type="subcellular location">
    <subcellularLocation>
        <location evidence="1">Secreted</location>
    </subcellularLocation>
</comment>
<gene>
    <name evidence="4" type="ORF">JIV24_05285</name>
</gene>
<name>A0ABS1HGG8_9BACT</name>
<reference evidence="4 5" key="1">
    <citation type="submission" date="2021-01" db="EMBL/GenBank/DDBJ databases">
        <title>Carboxyliciviraga sp.nov., isolated from coastal sediments.</title>
        <authorList>
            <person name="Lu D."/>
            <person name="Zhang T."/>
        </authorList>
    </citation>
    <scope>NUCLEOTIDE SEQUENCE [LARGE SCALE GENOMIC DNA]</scope>
    <source>
        <strain evidence="4 5">N1Y132</strain>
    </source>
</reference>
<feature type="chain" id="PRO_5046817044" evidence="3">
    <location>
        <begin position="22"/>
        <end position="343"/>
    </location>
</feature>
<comment type="caution">
    <text evidence="4">The sequence shown here is derived from an EMBL/GenBank/DDBJ whole genome shotgun (WGS) entry which is preliminary data.</text>
</comment>
<evidence type="ECO:0000313" key="4">
    <source>
        <dbReference type="EMBL" id="MBK3516747.1"/>
    </source>
</evidence>
<feature type="signal peptide" evidence="3">
    <location>
        <begin position="1"/>
        <end position="21"/>
    </location>
</feature>
<dbReference type="PROSITE" id="PS51257">
    <property type="entry name" value="PROKAR_LIPOPROTEIN"/>
    <property type="match status" value="1"/>
</dbReference>
<keyword evidence="2" id="KW-0964">Secreted</keyword>
<accession>A0ABS1HGG8</accession>
<dbReference type="Pfam" id="PF03022">
    <property type="entry name" value="MRJP"/>
    <property type="match status" value="1"/>
</dbReference>
<dbReference type="RefSeq" id="WP_200463978.1">
    <property type="nucleotide sequence ID" value="NZ_JAENRR010000008.1"/>
</dbReference>
<organism evidence="4 5">
    <name type="scientific">Carboxylicivirga marina</name>
    <dbReference type="NCBI Taxonomy" id="2800988"/>
    <lineage>
        <taxon>Bacteria</taxon>
        <taxon>Pseudomonadati</taxon>
        <taxon>Bacteroidota</taxon>
        <taxon>Bacteroidia</taxon>
        <taxon>Marinilabiliales</taxon>
        <taxon>Marinilabiliaceae</taxon>
        <taxon>Carboxylicivirga</taxon>
    </lineage>
</organism>
<dbReference type="PANTHER" id="PTHR10009">
    <property type="entry name" value="PROTEIN YELLOW-RELATED"/>
    <property type="match status" value="1"/>
</dbReference>